<dbReference type="RefSeq" id="WP_316774640.1">
    <property type="nucleotide sequence ID" value="NZ_JASMWN010000004.1"/>
</dbReference>
<feature type="domain" description="Ancillary SecYEG translocon subunit/Cell division coordinator CpoB TPR" evidence="2">
    <location>
        <begin position="29"/>
        <end position="141"/>
    </location>
</feature>
<evidence type="ECO:0000259" key="2">
    <source>
        <dbReference type="Pfam" id="PF09976"/>
    </source>
</evidence>
<sequence length="223" mass="24020">MSDSDSFIEEVTEEVRRDRLFLMFRRYGWIAVVLIVIIVAGAAWNEYSKAQTRAAAETLGDGIVAALAANDPAARAAALSEVEADTPGGEAVVNFLIAAAEVNSGETTQAVARLNEIAINGDVPEIYRQIASFKALTLQADSMPVEERRVQFEALAQPGAPLRLLAEEQLALIDVSEDEIETAVVRLQAILDDSEVTTDLQQRVSQLMVALGATPQVPSRIQG</sequence>
<comment type="caution">
    <text evidence="3">The sequence shown here is derived from an EMBL/GenBank/DDBJ whole genome shotgun (WGS) entry which is preliminary data.</text>
</comment>
<evidence type="ECO:0000313" key="3">
    <source>
        <dbReference type="EMBL" id="MDU9003605.1"/>
    </source>
</evidence>
<evidence type="ECO:0000313" key="4">
    <source>
        <dbReference type="Proteomes" id="UP001255416"/>
    </source>
</evidence>
<dbReference type="Pfam" id="PF09976">
    <property type="entry name" value="TPR_21"/>
    <property type="match status" value="1"/>
</dbReference>
<reference evidence="4" key="1">
    <citation type="submission" date="2023-05" db="EMBL/GenBank/DDBJ databases">
        <title>Sedimentitalea sp. nov. JM2-8.</title>
        <authorList>
            <person name="Huang J."/>
        </authorList>
    </citation>
    <scope>NUCLEOTIDE SEQUENCE [LARGE SCALE GENOMIC DNA]</scope>
    <source>
        <strain evidence="4">KHS03</strain>
    </source>
</reference>
<gene>
    <name evidence="3" type="ORF">QO231_07030</name>
</gene>
<proteinExistence type="predicted"/>
<dbReference type="EMBL" id="JASMWN010000004">
    <property type="protein sequence ID" value="MDU9003605.1"/>
    <property type="molecule type" value="Genomic_DNA"/>
</dbReference>
<accession>A0ABU3VBQ0</accession>
<keyword evidence="1" id="KW-1133">Transmembrane helix</keyword>
<dbReference type="Proteomes" id="UP001255416">
    <property type="component" value="Unassembled WGS sequence"/>
</dbReference>
<keyword evidence="1" id="KW-0472">Membrane</keyword>
<keyword evidence="1" id="KW-0812">Transmembrane</keyword>
<name>A0ABU3VBQ0_9RHOB</name>
<dbReference type="InterPro" id="IPR018704">
    <property type="entry name" value="SecYEG/CpoB_TPR"/>
</dbReference>
<keyword evidence="4" id="KW-1185">Reference proteome</keyword>
<organism evidence="3 4">
    <name type="scientific">Sedimentitalea todarodis</name>
    <dbReference type="NCBI Taxonomy" id="1631240"/>
    <lineage>
        <taxon>Bacteria</taxon>
        <taxon>Pseudomonadati</taxon>
        <taxon>Pseudomonadota</taxon>
        <taxon>Alphaproteobacteria</taxon>
        <taxon>Rhodobacterales</taxon>
        <taxon>Paracoccaceae</taxon>
        <taxon>Sedimentitalea</taxon>
    </lineage>
</organism>
<evidence type="ECO:0000256" key="1">
    <source>
        <dbReference type="SAM" id="Phobius"/>
    </source>
</evidence>
<protein>
    <submittedName>
        <fullName evidence="3">Tetratricopeptide repeat protein</fullName>
    </submittedName>
</protein>
<feature type="transmembrane region" description="Helical" evidence="1">
    <location>
        <begin position="26"/>
        <end position="44"/>
    </location>
</feature>